<dbReference type="AlphaFoldDB" id="A0A6M0SS32"/>
<dbReference type="Proteomes" id="UP000472355">
    <property type="component" value="Unassembled WGS sequence"/>
</dbReference>
<organism evidence="1 2">
    <name type="scientific">Clostridium botulinum</name>
    <dbReference type="NCBI Taxonomy" id="1491"/>
    <lineage>
        <taxon>Bacteria</taxon>
        <taxon>Bacillati</taxon>
        <taxon>Bacillota</taxon>
        <taxon>Clostridia</taxon>
        <taxon>Eubacteriales</taxon>
        <taxon>Clostridiaceae</taxon>
        <taxon>Clostridium</taxon>
    </lineage>
</organism>
<evidence type="ECO:0000313" key="2">
    <source>
        <dbReference type="Proteomes" id="UP000472355"/>
    </source>
</evidence>
<comment type="caution">
    <text evidence="1">The sequence shown here is derived from an EMBL/GenBank/DDBJ whole genome shotgun (WGS) entry which is preliminary data.</text>
</comment>
<sequence>MSAISAATTSYPLVNLEITLLSGSVSTRISPFLLKMNLLNFSFSSISALKPSVSYLFLL</sequence>
<proteinExistence type="predicted"/>
<accession>A0A6M0SS32</accession>
<evidence type="ECO:0000313" key="1">
    <source>
        <dbReference type="EMBL" id="NFA44123.1"/>
    </source>
</evidence>
<protein>
    <submittedName>
        <fullName evidence="1">Uncharacterized protein</fullName>
    </submittedName>
</protein>
<reference evidence="1 2" key="1">
    <citation type="submission" date="2019-02" db="EMBL/GenBank/DDBJ databases">
        <title>Genome sequencing of Clostridium botulinum clinical isolates.</title>
        <authorList>
            <person name="Brunt J."/>
            <person name="Van Vliet A.H.M."/>
            <person name="Stringer S.C."/>
            <person name="Grant K.A."/>
            <person name="Carter A.C."/>
            <person name="Peck M.W."/>
        </authorList>
    </citation>
    <scope>NUCLEOTIDE SEQUENCE [LARGE SCALE GENOMIC DNA]</scope>
    <source>
        <strain evidence="1 2">H113700579</strain>
    </source>
</reference>
<dbReference type="EMBL" id="SGKU01000061">
    <property type="protein sequence ID" value="NFA44123.1"/>
    <property type="molecule type" value="Genomic_DNA"/>
</dbReference>
<name>A0A6M0SS32_CLOBO</name>
<gene>
    <name evidence="1" type="ORF">EXM65_16480</name>
</gene>